<feature type="transmembrane region" description="Helical" evidence="1">
    <location>
        <begin position="63"/>
        <end position="82"/>
    </location>
</feature>
<feature type="transmembrane region" description="Helical" evidence="1">
    <location>
        <begin position="35"/>
        <end position="57"/>
    </location>
</feature>
<evidence type="ECO:0000313" key="3">
    <source>
        <dbReference type="Proteomes" id="UP000295345"/>
    </source>
</evidence>
<comment type="caution">
    <text evidence="2">The sequence shown here is derived from an EMBL/GenBank/DDBJ whole genome shotgun (WGS) entry which is preliminary data.</text>
</comment>
<reference evidence="2 3" key="1">
    <citation type="submission" date="2019-03" db="EMBL/GenBank/DDBJ databases">
        <title>Draft genome sequences of novel Actinobacteria.</title>
        <authorList>
            <person name="Sahin N."/>
            <person name="Ay H."/>
            <person name="Saygin H."/>
        </authorList>
    </citation>
    <scope>NUCLEOTIDE SEQUENCE [LARGE SCALE GENOMIC DNA]</scope>
    <source>
        <strain evidence="2 3">DSM 41900</strain>
    </source>
</reference>
<dbReference type="Proteomes" id="UP000295345">
    <property type="component" value="Unassembled WGS sequence"/>
</dbReference>
<dbReference type="OrthoDB" id="4087795at2"/>
<dbReference type="RefSeq" id="WP_132819324.1">
    <property type="nucleotide sequence ID" value="NZ_SMKI01000201.1"/>
</dbReference>
<sequence>MSPGRHEPLLAMHRALTVRLTELDAEHLRRVGAGAWLGALGATAAATAVAVLAVTPLLDPAGLGWFALLTLPAGAGAGALAWRAVRRLTTPYGPVGEECRAVRRERDGLLDSLYALPPAATASSDWAGIDDVHRWIAEADADAALTAPGDAGRVARRAGRGLPWLLAALVLTGVLAPLAVVVPLAVVASPELWGMLLPLAVLLAGAGPALRIAYLRAVDPPRRVTRTQRRGWRAELAYRGHRLTTGAGVAPWRFPALHTQRLWLALGGPLWRRLGLPAHSPADVLRGLPAGASPLRVWYWRHVGPGTVTLLGLVLVALVAVTVRTAG</sequence>
<gene>
    <name evidence="2" type="ORF">E1283_19215</name>
</gene>
<feature type="transmembrane region" description="Helical" evidence="1">
    <location>
        <begin position="192"/>
        <end position="214"/>
    </location>
</feature>
<keyword evidence="3" id="KW-1185">Reference proteome</keyword>
<keyword evidence="1" id="KW-0812">Transmembrane</keyword>
<protein>
    <submittedName>
        <fullName evidence="2">Uncharacterized protein</fullName>
    </submittedName>
</protein>
<organism evidence="2 3">
    <name type="scientific">Streptomyces hainanensis</name>
    <dbReference type="NCBI Taxonomy" id="402648"/>
    <lineage>
        <taxon>Bacteria</taxon>
        <taxon>Bacillati</taxon>
        <taxon>Actinomycetota</taxon>
        <taxon>Actinomycetes</taxon>
        <taxon>Kitasatosporales</taxon>
        <taxon>Streptomycetaceae</taxon>
        <taxon>Streptomyces</taxon>
    </lineage>
</organism>
<feature type="transmembrane region" description="Helical" evidence="1">
    <location>
        <begin position="162"/>
        <end position="186"/>
    </location>
</feature>
<dbReference type="EMBL" id="SMKI01000201">
    <property type="protein sequence ID" value="TDC73418.1"/>
    <property type="molecule type" value="Genomic_DNA"/>
</dbReference>
<keyword evidence="1" id="KW-0472">Membrane</keyword>
<name>A0A4R4T881_9ACTN</name>
<evidence type="ECO:0000256" key="1">
    <source>
        <dbReference type="SAM" id="Phobius"/>
    </source>
</evidence>
<dbReference type="AlphaFoldDB" id="A0A4R4T881"/>
<proteinExistence type="predicted"/>
<evidence type="ECO:0000313" key="2">
    <source>
        <dbReference type="EMBL" id="TDC73418.1"/>
    </source>
</evidence>
<accession>A0A4R4T881</accession>
<feature type="transmembrane region" description="Helical" evidence="1">
    <location>
        <begin position="303"/>
        <end position="323"/>
    </location>
</feature>
<keyword evidence="1" id="KW-1133">Transmembrane helix</keyword>